<keyword evidence="1" id="KW-0472">Membrane</keyword>
<feature type="transmembrane region" description="Helical" evidence="1">
    <location>
        <begin position="14"/>
        <end position="33"/>
    </location>
</feature>
<evidence type="ECO:0000256" key="1">
    <source>
        <dbReference type="SAM" id="Phobius"/>
    </source>
</evidence>
<dbReference type="AlphaFoldDB" id="A0A4U8Z8U3"/>
<organism evidence="2 3">
    <name type="scientific">Methylocella tundrae</name>
    <dbReference type="NCBI Taxonomy" id="227605"/>
    <lineage>
        <taxon>Bacteria</taxon>
        <taxon>Pseudomonadati</taxon>
        <taxon>Pseudomonadota</taxon>
        <taxon>Alphaproteobacteria</taxon>
        <taxon>Hyphomicrobiales</taxon>
        <taxon>Beijerinckiaceae</taxon>
        <taxon>Methylocella</taxon>
    </lineage>
</organism>
<proteinExistence type="predicted"/>
<dbReference type="KEGG" id="mtun:MTUNDRAET4_0137.2"/>
<evidence type="ECO:0000313" key="3">
    <source>
        <dbReference type="Proteomes" id="UP000294360"/>
    </source>
</evidence>
<keyword evidence="2" id="KW-0614">Plasmid</keyword>
<name>A0A4U8Z8U3_METTU</name>
<dbReference type="Proteomes" id="UP000294360">
    <property type="component" value="Plasmid 3"/>
</dbReference>
<accession>A0A4U8Z8U3</accession>
<gene>
    <name evidence="2" type="ORF">MTUNDRAET4_0137</name>
</gene>
<geneLocation type="plasmid" evidence="2 3">
    <name>3</name>
</geneLocation>
<reference evidence="2 3" key="1">
    <citation type="submission" date="2019-03" db="EMBL/GenBank/DDBJ databases">
        <authorList>
            <person name="Kox A.R. M."/>
        </authorList>
    </citation>
    <scope>NUCLEOTIDE SEQUENCE [LARGE SCALE GENOMIC DNA]</scope>
    <source>
        <strain evidence="2">MTUNDRAET4 annotated genome</strain>
        <plasmid evidence="3">3</plasmid>
    </source>
</reference>
<protein>
    <submittedName>
        <fullName evidence="2">Uncharacterized protein</fullName>
    </submittedName>
</protein>
<dbReference type="EMBL" id="LR536452">
    <property type="protein sequence ID" value="VFU17598.1"/>
    <property type="molecule type" value="Genomic_DNA"/>
</dbReference>
<keyword evidence="1" id="KW-0812">Transmembrane</keyword>
<keyword evidence="1" id="KW-1133">Transmembrane helix</keyword>
<sequence length="64" mass="6899">MNGRASRRQQKGSIVKYAWMAGAAIIAVAFASGDGRGLMRSVLHGFGWGIGREVAHNVIRHALH</sequence>
<evidence type="ECO:0000313" key="2">
    <source>
        <dbReference type="EMBL" id="VFU17598.1"/>
    </source>
</evidence>